<reference evidence="3" key="2">
    <citation type="submission" date="2019-11" db="EMBL/GenBank/DDBJ databases">
        <authorList>
            <person name="Feng L."/>
        </authorList>
    </citation>
    <scope>NUCLEOTIDE SEQUENCE</scope>
    <source>
        <strain evidence="3">BfaecisLFYP10</strain>
    </source>
</reference>
<accession>A0A174SU93</accession>
<proteinExistence type="predicted"/>
<gene>
    <name evidence="3" type="ORF">BFLFYP10_00642</name>
    <name evidence="2" type="ORF">ERS852461_03883</name>
</gene>
<keyword evidence="1" id="KW-0812">Transmembrane</keyword>
<evidence type="ECO:0000256" key="1">
    <source>
        <dbReference type="SAM" id="Phobius"/>
    </source>
</evidence>
<name>A0A174SU93_9BACE</name>
<protein>
    <submittedName>
        <fullName evidence="2">Uncharacterized protein</fullName>
    </submittedName>
</protein>
<keyword evidence="1" id="KW-0472">Membrane</keyword>
<dbReference type="EMBL" id="CACRSZ010000051">
    <property type="protein sequence ID" value="VYT26954.1"/>
    <property type="molecule type" value="Genomic_DNA"/>
</dbReference>
<evidence type="ECO:0000313" key="3">
    <source>
        <dbReference type="EMBL" id="VYT26954.1"/>
    </source>
</evidence>
<dbReference type="AlphaFoldDB" id="A0A174SU93"/>
<evidence type="ECO:0000313" key="4">
    <source>
        <dbReference type="Proteomes" id="UP000095606"/>
    </source>
</evidence>
<evidence type="ECO:0000313" key="2">
    <source>
        <dbReference type="EMBL" id="CUP98119.1"/>
    </source>
</evidence>
<feature type="transmembrane region" description="Helical" evidence="1">
    <location>
        <begin position="12"/>
        <end position="35"/>
    </location>
</feature>
<dbReference type="Proteomes" id="UP000095606">
    <property type="component" value="Unassembled WGS sequence"/>
</dbReference>
<sequence>MFKKGMSLNGIPFLFELIGDPLTATLFLGFIPTLFHLRI</sequence>
<dbReference type="EMBL" id="CZAE01000022">
    <property type="protein sequence ID" value="CUP98119.1"/>
    <property type="molecule type" value="Genomic_DNA"/>
</dbReference>
<accession>A0A6N2V949</accession>
<organism evidence="2 4">
    <name type="scientific">Bacteroides faecis</name>
    <dbReference type="NCBI Taxonomy" id="674529"/>
    <lineage>
        <taxon>Bacteria</taxon>
        <taxon>Pseudomonadati</taxon>
        <taxon>Bacteroidota</taxon>
        <taxon>Bacteroidia</taxon>
        <taxon>Bacteroidales</taxon>
        <taxon>Bacteroidaceae</taxon>
        <taxon>Bacteroides</taxon>
    </lineage>
</organism>
<reference evidence="2 4" key="1">
    <citation type="submission" date="2015-09" db="EMBL/GenBank/DDBJ databases">
        <authorList>
            <consortium name="Pathogen Informatics"/>
        </authorList>
    </citation>
    <scope>NUCLEOTIDE SEQUENCE [LARGE SCALE GENOMIC DNA]</scope>
    <source>
        <strain evidence="2 4">2789STDY5834846</strain>
    </source>
</reference>
<keyword evidence="1" id="KW-1133">Transmembrane helix</keyword>